<dbReference type="Gramene" id="ERN19961">
    <property type="protein sequence ID" value="ERN19961"/>
    <property type="gene ID" value="AMTR_s00071p00128350"/>
</dbReference>
<dbReference type="OMA" id="RTFAMEN"/>
<dbReference type="eggNOG" id="ENOG502T2K7">
    <property type="taxonomic scope" value="Eukaryota"/>
</dbReference>
<name>U5D2W7_AMBTC</name>
<dbReference type="PROSITE" id="PS51269">
    <property type="entry name" value="COMM"/>
    <property type="match status" value="1"/>
</dbReference>
<proteinExistence type="predicted"/>
<dbReference type="EMBL" id="KI392062">
    <property type="protein sequence ID" value="ERN19961.1"/>
    <property type="molecule type" value="Genomic_DNA"/>
</dbReference>
<dbReference type="AlphaFoldDB" id="U5D2W7"/>
<dbReference type="Proteomes" id="UP000017836">
    <property type="component" value="Unassembled WGS sequence"/>
</dbReference>
<organism evidence="2 3">
    <name type="scientific">Amborella trichopoda</name>
    <dbReference type="NCBI Taxonomy" id="13333"/>
    <lineage>
        <taxon>Eukaryota</taxon>
        <taxon>Viridiplantae</taxon>
        <taxon>Streptophyta</taxon>
        <taxon>Embryophyta</taxon>
        <taxon>Tracheophyta</taxon>
        <taxon>Spermatophyta</taxon>
        <taxon>Magnoliopsida</taxon>
        <taxon>Amborellales</taxon>
        <taxon>Amborellaceae</taxon>
        <taxon>Amborella</taxon>
    </lineage>
</organism>
<sequence>MNENGSRAIPAHELLDFDWKLKCAVSSSSMDMISKPLLRLELFVSKEPGMLKEHKGTTEADRETDALLAEYDRDELDKLIAEMEGIEKVLDKAVLNK</sequence>
<dbReference type="HOGENOM" id="CLU_2349559_0_0_1"/>
<keyword evidence="3" id="KW-1185">Reference proteome</keyword>
<accession>U5D2W7</accession>
<evidence type="ECO:0000259" key="1">
    <source>
        <dbReference type="PROSITE" id="PS51269"/>
    </source>
</evidence>
<dbReference type="Pfam" id="PF07258">
    <property type="entry name" value="COMM_domain"/>
    <property type="match status" value="1"/>
</dbReference>
<evidence type="ECO:0000313" key="2">
    <source>
        <dbReference type="EMBL" id="ERN19961.1"/>
    </source>
</evidence>
<feature type="domain" description="COMM" evidence="1">
    <location>
        <begin position="13"/>
        <end position="94"/>
    </location>
</feature>
<reference evidence="3" key="1">
    <citation type="journal article" date="2013" name="Science">
        <title>The Amborella genome and the evolution of flowering plants.</title>
        <authorList>
            <consortium name="Amborella Genome Project"/>
        </authorList>
    </citation>
    <scope>NUCLEOTIDE SEQUENCE [LARGE SCALE GENOMIC DNA]</scope>
</reference>
<dbReference type="InterPro" id="IPR017920">
    <property type="entry name" value="COMM"/>
</dbReference>
<evidence type="ECO:0000313" key="3">
    <source>
        <dbReference type="Proteomes" id="UP000017836"/>
    </source>
</evidence>
<gene>
    <name evidence="2" type="ORF">AMTR_s00071p00128350</name>
</gene>
<protein>
    <recommendedName>
        <fullName evidence="1">COMM domain-containing protein</fullName>
    </recommendedName>
</protein>